<dbReference type="PROSITE" id="PS51462">
    <property type="entry name" value="NUDIX"/>
    <property type="match status" value="1"/>
</dbReference>
<dbReference type="Proteomes" id="UP000533482">
    <property type="component" value="Unassembled WGS sequence"/>
</dbReference>
<dbReference type="EMBL" id="AASOHJ010000043">
    <property type="protein sequence ID" value="EFE8675878.1"/>
    <property type="molecule type" value="Genomic_DNA"/>
</dbReference>
<feature type="binding site" evidence="10">
    <location>
        <position position="70"/>
    </location>
    <ligand>
        <name>Mn(2+)</name>
        <dbReference type="ChEBI" id="CHEBI:29035"/>
    </ligand>
</feature>
<comment type="cofactor">
    <cofactor evidence="10">
        <name>Mg(2+)</name>
        <dbReference type="ChEBI" id="CHEBI:18420"/>
    </cofactor>
    <text evidence="10">Binds 1 Mg(2+) ion per subunit. The magnesium ion binds only when substrate is bound.</text>
</comment>
<dbReference type="FunFam" id="3.90.79.10:FF:000009">
    <property type="entry name" value="Isopentenyl-diphosphate Delta-isomerase"/>
    <property type="match status" value="1"/>
</dbReference>
<accession>A0A8S7N1P2</accession>
<evidence type="ECO:0000256" key="10">
    <source>
        <dbReference type="HAMAP-Rule" id="MF_00202"/>
    </source>
</evidence>
<keyword evidence="4 10" id="KW-0963">Cytoplasm</keyword>
<dbReference type="AlphaFoldDB" id="A0A8S7N1P2"/>
<evidence type="ECO:0000256" key="5">
    <source>
        <dbReference type="ARBA" id="ARBA00022723"/>
    </source>
</evidence>
<keyword evidence="5 10" id="KW-0479">Metal-binding</keyword>
<dbReference type="NCBIfam" id="NF002995">
    <property type="entry name" value="PRK03759.1"/>
    <property type="match status" value="1"/>
</dbReference>
<feature type="binding site" evidence="10">
    <location>
        <position position="33"/>
    </location>
    <ligand>
        <name>Mn(2+)</name>
        <dbReference type="ChEBI" id="CHEBI:29035"/>
    </ligand>
</feature>
<name>A0A8S7N1P2_ECOLX</name>
<gene>
    <name evidence="10" type="primary">idi</name>
    <name evidence="13" type="ORF">F7N46_22680</name>
</gene>
<dbReference type="GO" id="GO:0046872">
    <property type="term" value="F:metal ion binding"/>
    <property type="evidence" value="ECO:0007669"/>
    <property type="project" value="UniProtKB-KW"/>
</dbReference>
<evidence type="ECO:0000313" key="14">
    <source>
        <dbReference type="Proteomes" id="UP000533482"/>
    </source>
</evidence>
<feature type="domain" description="Nudix hydrolase" evidence="12">
    <location>
        <begin position="31"/>
        <end position="165"/>
    </location>
</feature>
<evidence type="ECO:0000256" key="9">
    <source>
        <dbReference type="ARBA" id="ARBA00023235"/>
    </source>
</evidence>
<comment type="caution">
    <text evidence="13">The sequence shown here is derived from an EMBL/GenBank/DDBJ whole genome shotgun (WGS) entry which is preliminary data.</text>
</comment>
<evidence type="ECO:0000256" key="2">
    <source>
        <dbReference type="ARBA" id="ARBA00007579"/>
    </source>
</evidence>
<dbReference type="GO" id="GO:0050992">
    <property type="term" value="P:dimethylallyl diphosphate biosynthetic process"/>
    <property type="evidence" value="ECO:0007669"/>
    <property type="project" value="UniProtKB-UniRule"/>
</dbReference>
<keyword evidence="8 10" id="KW-0414">Isoprene biosynthesis</keyword>
<proteinExistence type="inferred from homology"/>
<evidence type="ECO:0000256" key="8">
    <source>
        <dbReference type="ARBA" id="ARBA00023229"/>
    </source>
</evidence>
<dbReference type="Gene3D" id="3.90.79.10">
    <property type="entry name" value="Nucleoside Triphosphate Pyrophosphohydrolase"/>
    <property type="match status" value="1"/>
</dbReference>
<keyword evidence="7 10" id="KW-0464">Manganese</keyword>
<evidence type="ECO:0000259" key="12">
    <source>
        <dbReference type="PROSITE" id="PS51462"/>
    </source>
</evidence>
<comment type="pathway">
    <text evidence="1 10">Isoprenoid biosynthesis; dimethylallyl diphosphate biosynthesis; dimethylallyl diphosphate from isopentenyl diphosphate: step 1/1.</text>
</comment>
<dbReference type="InterPro" id="IPR000086">
    <property type="entry name" value="NUDIX_hydrolase_dom"/>
</dbReference>
<dbReference type="PANTHER" id="PTHR10885:SF0">
    <property type="entry name" value="ISOPENTENYL-DIPHOSPHATE DELTA-ISOMERASE"/>
    <property type="match status" value="1"/>
</dbReference>
<dbReference type="GO" id="GO:0004452">
    <property type="term" value="F:isopentenyl-diphosphate delta-isomerase activity"/>
    <property type="evidence" value="ECO:0007669"/>
    <property type="project" value="UniProtKB-UniRule"/>
</dbReference>
<reference evidence="13 14" key="1">
    <citation type="submission" date="2019-09" db="EMBL/GenBank/DDBJ databases">
        <authorList>
            <consortium name="NARMS: The National Antimicrobial Resistance Monitoring System"/>
        </authorList>
    </citation>
    <scope>NUCLEOTIDE SEQUENCE [LARGE SCALE GENOMIC DNA]</scope>
    <source>
        <strain evidence="13 14">FSIS11923834</strain>
    </source>
</reference>
<dbReference type="Pfam" id="PF00293">
    <property type="entry name" value="NUDIX"/>
    <property type="match status" value="1"/>
</dbReference>
<feature type="binding site" evidence="10">
    <location>
        <position position="117"/>
    </location>
    <ligand>
        <name>Mn(2+)</name>
        <dbReference type="ChEBI" id="CHEBI:29035"/>
    </ligand>
</feature>
<evidence type="ECO:0000256" key="6">
    <source>
        <dbReference type="ARBA" id="ARBA00022842"/>
    </source>
</evidence>
<evidence type="ECO:0000256" key="1">
    <source>
        <dbReference type="ARBA" id="ARBA00004826"/>
    </source>
</evidence>
<comment type="subcellular location">
    <subcellularLocation>
        <location evidence="10">Cytoplasm</location>
    </subcellularLocation>
</comment>
<feature type="active site" evidence="10 11">
    <location>
        <position position="68"/>
    </location>
</feature>
<comment type="cofactor">
    <cofactor evidence="10">
        <name>Mn(2+)</name>
        <dbReference type="ChEBI" id="CHEBI:29035"/>
    </cofactor>
    <text evidence="10">Binds 1 Mn(2+) ion per subunit.</text>
</comment>
<dbReference type="InterPro" id="IPR015797">
    <property type="entry name" value="NUDIX_hydrolase-like_dom_sf"/>
</dbReference>
<dbReference type="InterPro" id="IPR056375">
    <property type="entry name" value="Idi_bact"/>
</dbReference>
<comment type="similarity">
    <text evidence="2 10">Belongs to the IPP isomerase type 1 family.</text>
</comment>
<evidence type="ECO:0000256" key="7">
    <source>
        <dbReference type="ARBA" id="ARBA00023211"/>
    </source>
</evidence>
<evidence type="ECO:0000313" key="13">
    <source>
        <dbReference type="EMBL" id="EFE8675878.1"/>
    </source>
</evidence>
<dbReference type="CDD" id="cd02885">
    <property type="entry name" value="NUDIX_IPP_Isomerase"/>
    <property type="match status" value="1"/>
</dbReference>
<dbReference type="HAMAP" id="MF_00202">
    <property type="entry name" value="Idi"/>
    <property type="match status" value="1"/>
</dbReference>
<organism evidence="13 14">
    <name type="scientific">Escherichia coli</name>
    <dbReference type="NCBI Taxonomy" id="562"/>
    <lineage>
        <taxon>Bacteria</taxon>
        <taxon>Pseudomonadati</taxon>
        <taxon>Pseudomonadota</taxon>
        <taxon>Gammaproteobacteria</taxon>
        <taxon>Enterobacterales</taxon>
        <taxon>Enterobacteriaceae</taxon>
        <taxon>Escherichia</taxon>
    </lineage>
</organism>
<dbReference type="GO" id="GO:0008299">
    <property type="term" value="P:isoprenoid biosynthetic process"/>
    <property type="evidence" value="ECO:0007669"/>
    <property type="project" value="UniProtKB-UniRule"/>
</dbReference>
<feature type="binding site" evidence="10">
    <location>
        <position position="88"/>
    </location>
    <ligand>
        <name>Mg(2+)</name>
        <dbReference type="ChEBI" id="CHEBI:18420"/>
    </ligand>
</feature>
<protein>
    <recommendedName>
        <fullName evidence="3 10">Isopentenyl-diphosphate Delta-isomerase</fullName>
        <shortName evidence="10">IPP isomerase</shortName>
        <ecNumber evidence="3 10">5.3.3.2</ecNumber>
    </recommendedName>
    <alternativeName>
        <fullName evidence="10">IPP:DMAPP isomerase</fullName>
    </alternativeName>
    <alternativeName>
        <fullName evidence="10">Isopentenyl pyrophosphate isomerase</fullName>
    </alternativeName>
</protein>
<dbReference type="SUPFAM" id="SSF55811">
    <property type="entry name" value="Nudix"/>
    <property type="match status" value="1"/>
</dbReference>
<comment type="function">
    <text evidence="10">Catalyzes the 1,3-allylic rearrangement of the homoallylic substrate isopentenyl (IPP) to its highly electrophilic allylic isomer, dimethylallyl diphosphate (DMAPP).</text>
</comment>
<evidence type="ECO:0000256" key="4">
    <source>
        <dbReference type="ARBA" id="ARBA00022490"/>
    </source>
</evidence>
<evidence type="ECO:0000256" key="3">
    <source>
        <dbReference type="ARBA" id="ARBA00012057"/>
    </source>
</evidence>
<dbReference type="NCBIfam" id="TIGR02150">
    <property type="entry name" value="IPP_isom_1"/>
    <property type="match status" value="1"/>
</dbReference>
<dbReference type="PANTHER" id="PTHR10885">
    <property type="entry name" value="ISOPENTENYL-DIPHOSPHATE DELTA-ISOMERASE"/>
    <property type="match status" value="1"/>
</dbReference>
<dbReference type="InterPro" id="IPR011876">
    <property type="entry name" value="IsopentenylPP_isomerase_typ1"/>
</dbReference>
<feature type="binding site" evidence="10">
    <location>
        <position position="115"/>
    </location>
    <ligand>
        <name>Mn(2+)</name>
        <dbReference type="ChEBI" id="CHEBI:29035"/>
    </ligand>
</feature>
<dbReference type="EC" id="5.3.3.2" evidence="3 10"/>
<sequence length="181" mass="20746">MKGREYVLLLNEKGEVIGTEEKYDVHTTHTPLHLAFSCWLFNSEGQVLITRRSLGKKAWPGVWTNSVCGHPQLNESFEQAITRRCHFEVGAEITDITPVYPEFRYCATDTSGIMENEICPVYAAKLTNTITPNPDEVMDCYWVSLDALYQTLITSPRVFSPWMVLQFGSEKTRKRLMSFVK</sequence>
<feature type="active site" evidence="10 11">
    <location>
        <position position="117"/>
    </location>
</feature>
<feature type="binding site" evidence="10">
    <location>
        <position position="26"/>
    </location>
    <ligand>
        <name>Mn(2+)</name>
        <dbReference type="ChEBI" id="CHEBI:29035"/>
    </ligand>
</feature>
<dbReference type="PIRSF" id="PIRSF018427">
    <property type="entry name" value="Isopntndiph_ism"/>
    <property type="match status" value="1"/>
</dbReference>
<comment type="catalytic activity">
    <reaction evidence="10">
        <text>isopentenyl diphosphate = dimethylallyl diphosphate</text>
        <dbReference type="Rhea" id="RHEA:23284"/>
        <dbReference type="ChEBI" id="CHEBI:57623"/>
        <dbReference type="ChEBI" id="CHEBI:128769"/>
        <dbReference type="EC" id="5.3.3.2"/>
    </reaction>
</comment>
<dbReference type="GO" id="GO:0005737">
    <property type="term" value="C:cytoplasm"/>
    <property type="evidence" value="ECO:0007669"/>
    <property type="project" value="UniProtKB-SubCell"/>
</dbReference>
<keyword evidence="9 10" id="KW-0413">Isomerase</keyword>
<evidence type="ECO:0000256" key="11">
    <source>
        <dbReference type="PIRSR" id="PIRSR018427-1"/>
    </source>
</evidence>
<comment type="subunit">
    <text evidence="10">Homodimer.</text>
</comment>
<keyword evidence="6 10" id="KW-0460">Magnesium</keyword>